<dbReference type="OrthoDB" id="6412879at2759"/>
<dbReference type="AlphaFoldDB" id="A0A8X6G8F3"/>
<feature type="non-terminal residue" evidence="2">
    <location>
        <position position="1"/>
    </location>
</feature>
<gene>
    <name evidence="2" type="ORF">TNCT_529641</name>
</gene>
<dbReference type="EMBL" id="BMAO01034838">
    <property type="protein sequence ID" value="GFQ99310.1"/>
    <property type="molecule type" value="Genomic_DNA"/>
</dbReference>
<evidence type="ECO:0000313" key="3">
    <source>
        <dbReference type="Proteomes" id="UP000887116"/>
    </source>
</evidence>
<reference evidence="2" key="1">
    <citation type="submission" date="2020-07" db="EMBL/GenBank/DDBJ databases">
        <title>Multicomponent nature underlies the extraordinary mechanical properties of spider dragline silk.</title>
        <authorList>
            <person name="Kono N."/>
            <person name="Nakamura H."/>
            <person name="Mori M."/>
            <person name="Yoshida Y."/>
            <person name="Ohtoshi R."/>
            <person name="Malay A.D."/>
            <person name="Moran D.A.P."/>
            <person name="Tomita M."/>
            <person name="Numata K."/>
            <person name="Arakawa K."/>
        </authorList>
    </citation>
    <scope>NUCLEOTIDE SEQUENCE</scope>
</reference>
<feature type="compositionally biased region" description="Polar residues" evidence="1">
    <location>
        <begin position="32"/>
        <end position="46"/>
    </location>
</feature>
<evidence type="ECO:0000313" key="2">
    <source>
        <dbReference type="EMBL" id="GFQ99310.1"/>
    </source>
</evidence>
<accession>A0A8X6G8F3</accession>
<feature type="compositionally biased region" description="Basic and acidic residues" evidence="1">
    <location>
        <begin position="21"/>
        <end position="30"/>
    </location>
</feature>
<protein>
    <submittedName>
        <fullName evidence="2">Uncharacterized protein</fullName>
    </submittedName>
</protein>
<sequence>ITNEIMIAQELKRAKGLTSIPEEKSTEDHVIANSNGDTPAITQTIV</sequence>
<feature type="region of interest" description="Disordered" evidence="1">
    <location>
        <begin position="21"/>
        <end position="46"/>
    </location>
</feature>
<evidence type="ECO:0000256" key="1">
    <source>
        <dbReference type="SAM" id="MobiDB-lite"/>
    </source>
</evidence>
<comment type="caution">
    <text evidence="2">The sequence shown here is derived from an EMBL/GenBank/DDBJ whole genome shotgun (WGS) entry which is preliminary data.</text>
</comment>
<keyword evidence="3" id="KW-1185">Reference proteome</keyword>
<dbReference type="Proteomes" id="UP000887116">
    <property type="component" value="Unassembled WGS sequence"/>
</dbReference>
<name>A0A8X6G8F3_TRICU</name>
<proteinExistence type="predicted"/>
<organism evidence="2 3">
    <name type="scientific">Trichonephila clavata</name>
    <name type="common">Joro spider</name>
    <name type="synonym">Nephila clavata</name>
    <dbReference type="NCBI Taxonomy" id="2740835"/>
    <lineage>
        <taxon>Eukaryota</taxon>
        <taxon>Metazoa</taxon>
        <taxon>Ecdysozoa</taxon>
        <taxon>Arthropoda</taxon>
        <taxon>Chelicerata</taxon>
        <taxon>Arachnida</taxon>
        <taxon>Araneae</taxon>
        <taxon>Araneomorphae</taxon>
        <taxon>Entelegynae</taxon>
        <taxon>Araneoidea</taxon>
        <taxon>Nephilidae</taxon>
        <taxon>Trichonephila</taxon>
    </lineage>
</organism>